<gene>
    <name evidence="2" type="ORF">CFD26_107753</name>
</gene>
<dbReference type="SUPFAM" id="SSF48208">
    <property type="entry name" value="Six-hairpin glycosidases"/>
    <property type="match status" value="1"/>
</dbReference>
<dbReference type="EMBL" id="NIDN02000018">
    <property type="protein sequence ID" value="RLM00241.1"/>
    <property type="molecule type" value="Genomic_DNA"/>
</dbReference>
<feature type="chain" id="PRO_5043166654" description="Glycogen debranching enzyme" evidence="1">
    <location>
        <begin position="20"/>
        <end position="751"/>
    </location>
</feature>
<keyword evidence="3" id="KW-1185">Reference proteome</keyword>
<dbReference type="InterPro" id="IPR008928">
    <property type="entry name" value="6-hairpin_glycosidase_sf"/>
</dbReference>
<dbReference type="OrthoDB" id="2591256at2759"/>
<protein>
    <recommendedName>
        <fullName evidence="4">Glycogen debranching enzyme</fullName>
    </recommendedName>
</protein>
<evidence type="ECO:0000313" key="3">
    <source>
        <dbReference type="Proteomes" id="UP000215289"/>
    </source>
</evidence>
<sequence length="751" mass="81617">MKRSLLTGLSALQALSVLASPLTVRTSGVSTMHTAHRSPADELKAPQTCSASPATLALSSPPYDNYFYSDCNVAAQVVVTSPLPDSDLTLIGPRLIVAWAAGDSGICTYFAPQNGVNGTLGISVVNSTVGNPLSLNYTAKEPNPGVGVQGTLRFNSSAVLTVPILGSIRTIRDFVEGPSILQPKIQDAIQFIGLSDGSVMLERLWLDNVTTSAIKFTPVNSTSKATVSGKTVSFEAGDYVFSAEITYPQMTQLSPAEVLNKASADLVSQQPVQTTALSFLSYSEKLLAGAWRFLTYFGRDTMISALLMDPVMSYGNASAMEAVLGSVCERINATDGSACHEETIGDYATWLNLQENVTSTAMLCDYKMIDTDFYLPPLMQNYFVNNPVGKTRWQAFSSTPAGTINAANKGHTWGQLALRTAEKIMDLAALFAHNPCTENLVHLKPGQIVGEWRDSTYGIGGGRIPYDVNTALMPAALRAIAALSRAGIYPGHHDWAEKADKYAQIWEDETLRFFQVTVPAETAKQRVTSYVQDGYFPGPSEANTIDSDVVFHALSLDGYDNLSQVQVMNSDDCFRHFLLNTTNQPQLTSFLNQTANNVRRTFPAGLNTGVGMLIANPAFGPNPVYAQNWTTGAYHGTVVWSWQLAMMAKGLERQLGRCDAAHHHARPDFCADKIVYDNVRNAYNILWDGIDANKALLSQEMWSWVYTGGKFTYEPLGNIPPPPGVGAQTESDIVQLWSLTFLAVTRNEALR</sequence>
<organism evidence="2 3">
    <name type="scientific">Aspergillus turcosus</name>
    <dbReference type="NCBI Taxonomy" id="1245748"/>
    <lineage>
        <taxon>Eukaryota</taxon>
        <taxon>Fungi</taxon>
        <taxon>Dikarya</taxon>
        <taxon>Ascomycota</taxon>
        <taxon>Pezizomycotina</taxon>
        <taxon>Eurotiomycetes</taxon>
        <taxon>Eurotiomycetidae</taxon>
        <taxon>Eurotiales</taxon>
        <taxon>Aspergillaceae</taxon>
        <taxon>Aspergillus</taxon>
        <taxon>Aspergillus subgen. Fumigati</taxon>
    </lineage>
</organism>
<feature type="signal peptide" evidence="1">
    <location>
        <begin position="1"/>
        <end position="19"/>
    </location>
</feature>
<name>A0A397GE92_9EURO</name>
<keyword evidence="1" id="KW-0732">Signal</keyword>
<evidence type="ECO:0000256" key="1">
    <source>
        <dbReference type="SAM" id="SignalP"/>
    </source>
</evidence>
<evidence type="ECO:0008006" key="4">
    <source>
        <dbReference type="Google" id="ProtNLM"/>
    </source>
</evidence>
<proteinExistence type="predicted"/>
<dbReference type="AlphaFoldDB" id="A0A397GE92"/>
<comment type="caution">
    <text evidence="2">The sequence shown here is derived from an EMBL/GenBank/DDBJ whole genome shotgun (WGS) entry which is preliminary data.</text>
</comment>
<accession>A0A397GE92</accession>
<dbReference type="Proteomes" id="UP000215289">
    <property type="component" value="Unassembled WGS sequence"/>
</dbReference>
<reference evidence="2 3" key="1">
    <citation type="submission" date="2018-08" db="EMBL/GenBank/DDBJ databases">
        <title>Draft genome sequences of two Aspergillus turcosus clinical strains isolated from bronchoalveolar lavage fluid: one azole-susceptible and the other azole-resistant.</title>
        <authorList>
            <person name="Parent-Michaud M."/>
            <person name="Dufresne P.J."/>
            <person name="Fournier E."/>
            <person name="Martineau C."/>
            <person name="Moreira S."/>
            <person name="Perkins V."/>
            <person name="De Repentigny L."/>
            <person name="Dufresne S.F."/>
        </authorList>
    </citation>
    <scope>NUCLEOTIDE SEQUENCE [LARGE SCALE GENOMIC DNA]</scope>
    <source>
        <strain evidence="2">HMR AF 1038</strain>
    </source>
</reference>
<evidence type="ECO:0000313" key="2">
    <source>
        <dbReference type="EMBL" id="RLM00241.1"/>
    </source>
</evidence>
<dbReference type="GO" id="GO:0005975">
    <property type="term" value="P:carbohydrate metabolic process"/>
    <property type="evidence" value="ECO:0007669"/>
    <property type="project" value="InterPro"/>
</dbReference>